<gene>
    <name evidence="17" type="ORF">SAMN05192566_1045</name>
</gene>
<organism evidence="17 18">
    <name type="scientific">Methylophilus rhizosphaerae</name>
    <dbReference type="NCBI Taxonomy" id="492660"/>
    <lineage>
        <taxon>Bacteria</taxon>
        <taxon>Pseudomonadati</taxon>
        <taxon>Pseudomonadota</taxon>
        <taxon>Betaproteobacteria</taxon>
        <taxon>Nitrosomonadales</taxon>
        <taxon>Methylophilaceae</taxon>
        <taxon>Methylophilus</taxon>
    </lineage>
</organism>
<keyword evidence="6 15" id="KW-0812">Transmembrane</keyword>
<dbReference type="PANTHER" id="PTHR43520:SF5">
    <property type="entry name" value="CATION-TRANSPORTING P-TYPE ATPASE-RELATED"/>
    <property type="match status" value="1"/>
</dbReference>
<dbReference type="InterPro" id="IPR059000">
    <property type="entry name" value="ATPase_P-type_domA"/>
</dbReference>
<dbReference type="InterPro" id="IPR001757">
    <property type="entry name" value="P_typ_ATPase"/>
</dbReference>
<evidence type="ECO:0000313" key="17">
    <source>
        <dbReference type="EMBL" id="SDK35907.1"/>
    </source>
</evidence>
<proteinExistence type="inferred from homology"/>
<dbReference type="Gene3D" id="3.30.70.100">
    <property type="match status" value="1"/>
</dbReference>
<evidence type="ECO:0000256" key="6">
    <source>
        <dbReference type="ARBA" id="ARBA00022692"/>
    </source>
</evidence>
<dbReference type="PROSITE" id="PS00154">
    <property type="entry name" value="ATPASE_E1_E2"/>
    <property type="match status" value="1"/>
</dbReference>
<feature type="domain" description="HMA" evidence="16">
    <location>
        <begin position="41"/>
        <end position="107"/>
    </location>
</feature>
<evidence type="ECO:0000256" key="1">
    <source>
        <dbReference type="ARBA" id="ARBA00004651"/>
    </source>
</evidence>
<dbReference type="InterPro" id="IPR036163">
    <property type="entry name" value="HMA_dom_sf"/>
</dbReference>
<dbReference type="GO" id="GO:0055070">
    <property type="term" value="P:copper ion homeostasis"/>
    <property type="evidence" value="ECO:0007669"/>
    <property type="project" value="TreeGrafter"/>
</dbReference>
<dbReference type="InterPro" id="IPR023299">
    <property type="entry name" value="ATPase_P-typ_cyto_dom_N"/>
</dbReference>
<dbReference type="InterPro" id="IPR006121">
    <property type="entry name" value="HMA_dom"/>
</dbReference>
<dbReference type="GO" id="GO:0043682">
    <property type="term" value="F:P-type divalent copper transporter activity"/>
    <property type="evidence" value="ECO:0007669"/>
    <property type="project" value="TreeGrafter"/>
</dbReference>
<protein>
    <submittedName>
        <fullName evidence="17">Cu2+-exporting ATPase</fullName>
    </submittedName>
</protein>
<dbReference type="NCBIfam" id="TIGR01494">
    <property type="entry name" value="ATPase_P-type"/>
    <property type="match status" value="1"/>
</dbReference>
<dbReference type="GO" id="GO:0005524">
    <property type="term" value="F:ATP binding"/>
    <property type="evidence" value="ECO:0007669"/>
    <property type="project" value="UniProtKB-UniRule"/>
</dbReference>
<name>A0A1G9B8S0_9PROT</name>
<evidence type="ECO:0000313" key="18">
    <source>
        <dbReference type="Proteomes" id="UP000198629"/>
    </source>
</evidence>
<dbReference type="InterPro" id="IPR027256">
    <property type="entry name" value="P-typ_ATPase_IB"/>
</dbReference>
<feature type="transmembrane region" description="Helical" evidence="15">
    <location>
        <begin position="406"/>
        <end position="438"/>
    </location>
</feature>
<evidence type="ECO:0000256" key="15">
    <source>
        <dbReference type="RuleBase" id="RU362081"/>
    </source>
</evidence>
<dbReference type="CDD" id="cd00371">
    <property type="entry name" value="HMA"/>
    <property type="match status" value="1"/>
</dbReference>
<dbReference type="NCBIfam" id="TIGR01511">
    <property type="entry name" value="ATPase-IB1_Cu"/>
    <property type="match status" value="1"/>
</dbReference>
<dbReference type="Pfam" id="PF00702">
    <property type="entry name" value="Hydrolase"/>
    <property type="match status" value="1"/>
</dbReference>
<dbReference type="SUPFAM" id="SSF81653">
    <property type="entry name" value="Calcium ATPase, transduction domain A"/>
    <property type="match status" value="1"/>
</dbReference>
<dbReference type="PROSITE" id="PS50846">
    <property type="entry name" value="HMA_2"/>
    <property type="match status" value="1"/>
</dbReference>
<reference evidence="18" key="1">
    <citation type="submission" date="2016-10" db="EMBL/GenBank/DDBJ databases">
        <authorList>
            <person name="Varghese N."/>
            <person name="Submissions S."/>
        </authorList>
    </citation>
    <scope>NUCLEOTIDE SEQUENCE [LARGE SCALE GENOMIC DNA]</scope>
    <source>
        <strain evidence="18">CBMB127</strain>
    </source>
</reference>
<feature type="transmembrane region" description="Helical" evidence="15">
    <location>
        <begin position="125"/>
        <end position="144"/>
    </location>
</feature>
<feature type="transmembrane region" description="Helical" evidence="15">
    <location>
        <begin position="164"/>
        <end position="182"/>
    </location>
</feature>
<dbReference type="Gene3D" id="2.70.150.10">
    <property type="entry name" value="Calcium-transporting ATPase, cytoplasmic transduction domain A"/>
    <property type="match status" value="1"/>
</dbReference>
<dbReference type="SUPFAM" id="SSF55008">
    <property type="entry name" value="HMA, heavy metal-associated domain"/>
    <property type="match status" value="1"/>
</dbReference>
<keyword evidence="10" id="KW-0460">Magnesium</keyword>
<dbReference type="SUPFAM" id="SSF81665">
    <property type="entry name" value="Calcium ATPase, transmembrane domain M"/>
    <property type="match status" value="1"/>
</dbReference>
<keyword evidence="4 15" id="KW-1003">Cell membrane</keyword>
<dbReference type="Pfam" id="PF00403">
    <property type="entry name" value="HMA"/>
    <property type="match status" value="1"/>
</dbReference>
<dbReference type="InterPro" id="IPR023298">
    <property type="entry name" value="ATPase_P-typ_TM_dom_sf"/>
</dbReference>
<accession>A0A1G9B8S0</accession>
<evidence type="ECO:0000256" key="7">
    <source>
        <dbReference type="ARBA" id="ARBA00022723"/>
    </source>
</evidence>
<dbReference type="GO" id="GO:0016887">
    <property type="term" value="F:ATP hydrolysis activity"/>
    <property type="evidence" value="ECO:0007669"/>
    <property type="project" value="InterPro"/>
</dbReference>
<evidence type="ECO:0000256" key="2">
    <source>
        <dbReference type="ARBA" id="ARBA00006024"/>
    </source>
</evidence>
<feature type="transmembrane region" description="Helical" evidence="15">
    <location>
        <begin position="714"/>
        <end position="730"/>
    </location>
</feature>
<dbReference type="InterPro" id="IPR036412">
    <property type="entry name" value="HAD-like_sf"/>
</dbReference>
<keyword evidence="3" id="KW-0813">Transport</keyword>
<dbReference type="PANTHER" id="PTHR43520">
    <property type="entry name" value="ATP7, ISOFORM B"/>
    <property type="match status" value="1"/>
</dbReference>
<evidence type="ECO:0000256" key="5">
    <source>
        <dbReference type="ARBA" id="ARBA00022553"/>
    </source>
</evidence>
<evidence type="ECO:0000259" key="16">
    <source>
        <dbReference type="PROSITE" id="PS50846"/>
    </source>
</evidence>
<evidence type="ECO:0000256" key="8">
    <source>
        <dbReference type="ARBA" id="ARBA00022741"/>
    </source>
</evidence>
<keyword evidence="9 15" id="KW-0067">ATP-binding</keyword>
<dbReference type="GO" id="GO:0005886">
    <property type="term" value="C:plasma membrane"/>
    <property type="evidence" value="ECO:0007669"/>
    <property type="project" value="UniProtKB-SubCell"/>
</dbReference>
<evidence type="ECO:0000256" key="3">
    <source>
        <dbReference type="ARBA" id="ARBA00022448"/>
    </source>
</evidence>
<dbReference type="SUPFAM" id="SSF56784">
    <property type="entry name" value="HAD-like"/>
    <property type="match status" value="1"/>
</dbReference>
<dbReference type="PRINTS" id="PR00119">
    <property type="entry name" value="CATATPASE"/>
</dbReference>
<evidence type="ECO:0000256" key="11">
    <source>
        <dbReference type="ARBA" id="ARBA00022967"/>
    </source>
</evidence>
<feature type="transmembrane region" description="Helical" evidence="15">
    <location>
        <begin position="194"/>
        <end position="214"/>
    </location>
</feature>
<keyword evidence="13" id="KW-0406">Ion transport</keyword>
<evidence type="ECO:0000256" key="12">
    <source>
        <dbReference type="ARBA" id="ARBA00022989"/>
    </source>
</evidence>
<keyword evidence="12 15" id="KW-1133">Transmembrane helix</keyword>
<keyword evidence="11" id="KW-1278">Translocase</keyword>
<dbReference type="InterPro" id="IPR023214">
    <property type="entry name" value="HAD_sf"/>
</dbReference>
<dbReference type="Gene3D" id="3.40.50.1000">
    <property type="entry name" value="HAD superfamily/HAD-like"/>
    <property type="match status" value="1"/>
</dbReference>
<feature type="transmembrane region" description="Helical" evidence="15">
    <location>
        <begin position="226"/>
        <end position="244"/>
    </location>
</feature>
<evidence type="ECO:0000256" key="13">
    <source>
        <dbReference type="ARBA" id="ARBA00023065"/>
    </source>
</evidence>
<dbReference type="AlphaFoldDB" id="A0A1G9B8S0"/>
<dbReference type="CDD" id="cd02079">
    <property type="entry name" value="P-type_ATPase_HM"/>
    <property type="match status" value="1"/>
</dbReference>
<keyword evidence="7 15" id="KW-0479">Metal-binding</keyword>
<evidence type="ECO:0000256" key="10">
    <source>
        <dbReference type="ARBA" id="ARBA00022842"/>
    </source>
</evidence>
<sequence>MVRIAMAEPRAVSSANPWLGLDIQSEWERFSQRETTTSSVWTSHVWVDSMHCAACSGRIEQSLKQHAGVLAVYASAASKRVRIVWDAQKTSPSKWFANLNEIGYPALPVTEYNAITDRTVQQRKMLWRLVVAVFCMMQVMMYAYPTYLTGSNDMTADMVQLLKWASWVLTLPVMLFSATPFLSQAWSSLKQRQLGMDVPVALGIMVAFIMSALATFAPGGWWGDTVYYDSLTMFVSFLLIGRWLDVKLRNRTAGALENMMRRLPHAVLKKNDAGEWVQIAASNINVGDILFVRPGEVFAADGKVVNGNTSADESMLTGESDPVMKAAGTKVIAGSGNLTSAIEMQVEQVGEGTQYHALVNLMASASTEKPGIALLADKVAQPFLWGVLLAAIVAVLYWWSTDPAKAVMSAVAVLVVTCPCALSLATPAAMLASAGTFAKGGVLIRRLQAIQAISEVDTIVFDKTGTLTENLQQVELAEAHPDWGSTLLLDMLATITRDSLHPVAKALHGFALQQDGSDQLPMQHWQEVVGGGTSATFTTQSGDAIEVKIGNARFCGITNEPETEALRQVYLTTGATMLARLTLSEQVKPHAKAAISQLISQGLDIQLLSGDRIAPVKNLAAQLGIANASGLQKAEDKLQHVKLLQQQGRKVLMVGDGLNDGPVIAAAHTSIAMGTGVPLTQAQADMVVLGNDIGVLVSLISHCKKTILIVKQNLLWAALYNAAGVPLAIMGLLPAWLAGLGMATSSLLVLLNALRLTHWDQLDWQKGQA</sequence>
<dbReference type="STRING" id="492660.SAMN05192566_1045"/>
<dbReference type="NCBIfam" id="TIGR01525">
    <property type="entry name" value="ATPase-IB_hvy"/>
    <property type="match status" value="1"/>
</dbReference>
<keyword evidence="5" id="KW-0597">Phosphoprotein</keyword>
<evidence type="ECO:0000256" key="9">
    <source>
        <dbReference type="ARBA" id="ARBA00022840"/>
    </source>
</evidence>
<evidence type="ECO:0000256" key="4">
    <source>
        <dbReference type="ARBA" id="ARBA00022475"/>
    </source>
</evidence>
<dbReference type="InterPro" id="IPR008250">
    <property type="entry name" value="ATPase_P-typ_transduc_dom_A_sf"/>
</dbReference>
<dbReference type="Pfam" id="PF00122">
    <property type="entry name" value="E1-E2_ATPase"/>
    <property type="match status" value="1"/>
</dbReference>
<dbReference type="GO" id="GO:0005507">
    <property type="term" value="F:copper ion binding"/>
    <property type="evidence" value="ECO:0007669"/>
    <property type="project" value="TreeGrafter"/>
</dbReference>
<feature type="transmembrane region" description="Helical" evidence="15">
    <location>
        <begin position="383"/>
        <end position="400"/>
    </location>
</feature>
<comment type="similarity">
    <text evidence="2 15">Belongs to the cation transport ATPase (P-type) (TC 3.A.3) family. Type IB subfamily.</text>
</comment>
<comment type="subcellular location">
    <subcellularLocation>
        <location evidence="1">Cell membrane</location>
        <topology evidence="1">Multi-pass membrane protein</topology>
    </subcellularLocation>
</comment>
<keyword evidence="14 15" id="KW-0472">Membrane</keyword>
<dbReference type="Proteomes" id="UP000198629">
    <property type="component" value="Unassembled WGS sequence"/>
</dbReference>
<keyword evidence="8 15" id="KW-0547">Nucleotide-binding</keyword>
<keyword evidence="18" id="KW-1185">Reference proteome</keyword>
<dbReference type="Gene3D" id="3.40.1110.10">
    <property type="entry name" value="Calcium-transporting ATPase, cytoplasmic domain N"/>
    <property type="match status" value="1"/>
</dbReference>
<dbReference type="InterPro" id="IPR018303">
    <property type="entry name" value="ATPase_P-typ_P_site"/>
</dbReference>
<dbReference type="EMBL" id="FNFX01000002">
    <property type="protein sequence ID" value="SDK35907.1"/>
    <property type="molecule type" value="Genomic_DNA"/>
</dbReference>
<evidence type="ECO:0000256" key="14">
    <source>
        <dbReference type="ARBA" id="ARBA00023136"/>
    </source>
</evidence>